<evidence type="ECO:0000256" key="3">
    <source>
        <dbReference type="ARBA" id="ARBA00010617"/>
    </source>
</evidence>
<proteinExistence type="inferred from homology"/>
<evidence type="ECO:0000256" key="4">
    <source>
        <dbReference type="ARBA" id="ARBA00022617"/>
    </source>
</evidence>
<keyword evidence="6 10" id="KW-0560">Oxidoreductase</keyword>
<dbReference type="Pfam" id="PF00067">
    <property type="entry name" value="p450"/>
    <property type="match status" value="1"/>
</dbReference>
<gene>
    <name evidence="11" type="ORF">PDIGIT_LOCUS13261</name>
</gene>
<accession>A0A9W4US34</accession>
<dbReference type="SUPFAM" id="SSF48264">
    <property type="entry name" value="Cytochrome P450"/>
    <property type="match status" value="1"/>
</dbReference>
<dbReference type="Proteomes" id="UP001152607">
    <property type="component" value="Unassembled WGS sequence"/>
</dbReference>
<comment type="similarity">
    <text evidence="3 10">Belongs to the cytochrome P450 family.</text>
</comment>
<keyword evidence="7 9" id="KW-0408">Iron</keyword>
<dbReference type="Gene3D" id="1.10.630.10">
    <property type="entry name" value="Cytochrome P450"/>
    <property type="match status" value="1"/>
</dbReference>
<dbReference type="PANTHER" id="PTHR46206:SF2">
    <property type="entry name" value="CYTOCHROME P450 MONOOXYGENASE AUSG-RELATED"/>
    <property type="match status" value="1"/>
</dbReference>
<evidence type="ECO:0000256" key="2">
    <source>
        <dbReference type="ARBA" id="ARBA00004685"/>
    </source>
</evidence>
<keyword evidence="5 9" id="KW-0479">Metal-binding</keyword>
<dbReference type="GO" id="GO:0020037">
    <property type="term" value="F:heme binding"/>
    <property type="evidence" value="ECO:0007669"/>
    <property type="project" value="InterPro"/>
</dbReference>
<evidence type="ECO:0000256" key="1">
    <source>
        <dbReference type="ARBA" id="ARBA00001971"/>
    </source>
</evidence>
<evidence type="ECO:0000256" key="8">
    <source>
        <dbReference type="ARBA" id="ARBA00023033"/>
    </source>
</evidence>
<reference evidence="11" key="1">
    <citation type="submission" date="2023-01" db="EMBL/GenBank/DDBJ databases">
        <authorList>
            <person name="Van Ghelder C."/>
            <person name="Rancurel C."/>
        </authorList>
    </citation>
    <scope>NUCLEOTIDE SEQUENCE</scope>
    <source>
        <strain evidence="11">CNCM I-4278</strain>
    </source>
</reference>
<evidence type="ECO:0000256" key="6">
    <source>
        <dbReference type="ARBA" id="ARBA00023002"/>
    </source>
</evidence>
<dbReference type="PRINTS" id="PR00465">
    <property type="entry name" value="EP450IV"/>
</dbReference>
<comment type="pathway">
    <text evidence="2">Mycotoxin biosynthesis.</text>
</comment>
<dbReference type="AlphaFoldDB" id="A0A9W4US34"/>
<feature type="binding site" description="axial binding residue" evidence="9">
    <location>
        <position position="135"/>
    </location>
    <ligand>
        <name>heme</name>
        <dbReference type="ChEBI" id="CHEBI:30413"/>
    </ligand>
    <ligandPart>
        <name>Fe</name>
        <dbReference type="ChEBI" id="CHEBI:18248"/>
    </ligandPart>
</feature>
<evidence type="ECO:0000313" key="12">
    <source>
        <dbReference type="Proteomes" id="UP001152607"/>
    </source>
</evidence>
<sequence length="200" mass="23282">MLLLADNPTAVDSLREEILCVLKQEGWRKSTFQNLRLVDSALKEVQRMMPNDRITMRRFALKDVHIRDENLTIRKGQYITVDATRTEDPTLHEHPEKFDIYRWIRMGETPEYEKKAQFVNTSSEHLIFGHGIHACPGRFFASNTLKIALCHLLLKYDWELAPGTTTELPTFGTANVVDLTKAFRFKRREAEIDLESLDFD</sequence>
<organism evidence="11 12">
    <name type="scientific">Periconia digitata</name>
    <dbReference type="NCBI Taxonomy" id="1303443"/>
    <lineage>
        <taxon>Eukaryota</taxon>
        <taxon>Fungi</taxon>
        <taxon>Dikarya</taxon>
        <taxon>Ascomycota</taxon>
        <taxon>Pezizomycotina</taxon>
        <taxon>Dothideomycetes</taxon>
        <taxon>Pleosporomycetidae</taxon>
        <taxon>Pleosporales</taxon>
        <taxon>Massarineae</taxon>
        <taxon>Periconiaceae</taxon>
        <taxon>Periconia</taxon>
    </lineage>
</organism>
<comment type="caution">
    <text evidence="11">The sequence shown here is derived from an EMBL/GenBank/DDBJ whole genome shotgun (WGS) entry which is preliminary data.</text>
</comment>
<keyword evidence="4 9" id="KW-0349">Heme</keyword>
<dbReference type="OrthoDB" id="1844152at2759"/>
<dbReference type="PROSITE" id="PS00086">
    <property type="entry name" value="CYTOCHROME_P450"/>
    <property type="match status" value="1"/>
</dbReference>
<evidence type="ECO:0000256" key="10">
    <source>
        <dbReference type="RuleBase" id="RU000461"/>
    </source>
</evidence>
<evidence type="ECO:0000313" key="11">
    <source>
        <dbReference type="EMBL" id="CAI6340092.1"/>
    </source>
</evidence>
<evidence type="ECO:0000256" key="9">
    <source>
        <dbReference type="PIRSR" id="PIRSR602403-1"/>
    </source>
</evidence>
<dbReference type="GO" id="GO:0016705">
    <property type="term" value="F:oxidoreductase activity, acting on paired donors, with incorporation or reduction of molecular oxygen"/>
    <property type="evidence" value="ECO:0007669"/>
    <property type="project" value="InterPro"/>
</dbReference>
<dbReference type="InterPro" id="IPR002403">
    <property type="entry name" value="Cyt_P450_E_grp-IV"/>
</dbReference>
<dbReference type="GO" id="GO:0005506">
    <property type="term" value="F:iron ion binding"/>
    <property type="evidence" value="ECO:0007669"/>
    <property type="project" value="InterPro"/>
</dbReference>
<dbReference type="PANTHER" id="PTHR46206">
    <property type="entry name" value="CYTOCHROME P450"/>
    <property type="match status" value="1"/>
</dbReference>
<dbReference type="InterPro" id="IPR017972">
    <property type="entry name" value="Cyt_P450_CS"/>
</dbReference>
<name>A0A9W4US34_9PLEO</name>
<dbReference type="CDD" id="cd11041">
    <property type="entry name" value="CYP503A1-like"/>
    <property type="match status" value="1"/>
</dbReference>
<dbReference type="InterPro" id="IPR001128">
    <property type="entry name" value="Cyt_P450"/>
</dbReference>
<protein>
    <recommendedName>
        <fullName evidence="13">Cytochrome P450</fullName>
    </recommendedName>
</protein>
<dbReference type="EMBL" id="CAOQHR010000010">
    <property type="protein sequence ID" value="CAI6340092.1"/>
    <property type="molecule type" value="Genomic_DNA"/>
</dbReference>
<evidence type="ECO:0000256" key="5">
    <source>
        <dbReference type="ARBA" id="ARBA00022723"/>
    </source>
</evidence>
<dbReference type="GO" id="GO:0004497">
    <property type="term" value="F:monooxygenase activity"/>
    <property type="evidence" value="ECO:0007669"/>
    <property type="project" value="UniProtKB-KW"/>
</dbReference>
<dbReference type="InterPro" id="IPR036396">
    <property type="entry name" value="Cyt_P450_sf"/>
</dbReference>
<evidence type="ECO:0000256" key="7">
    <source>
        <dbReference type="ARBA" id="ARBA00023004"/>
    </source>
</evidence>
<keyword evidence="8 10" id="KW-0503">Monooxygenase</keyword>
<evidence type="ECO:0008006" key="13">
    <source>
        <dbReference type="Google" id="ProtNLM"/>
    </source>
</evidence>
<comment type="cofactor">
    <cofactor evidence="1 9">
        <name>heme</name>
        <dbReference type="ChEBI" id="CHEBI:30413"/>
    </cofactor>
</comment>
<keyword evidence="12" id="KW-1185">Reference proteome</keyword>